<gene>
    <name evidence="1" type="ORF">D0435_11740</name>
</gene>
<dbReference type="EMBL" id="QXWK01000022">
    <property type="protein sequence ID" value="NBH62324.1"/>
    <property type="molecule type" value="Genomic_DNA"/>
</dbReference>
<evidence type="ECO:0000313" key="2">
    <source>
        <dbReference type="Proteomes" id="UP000446866"/>
    </source>
</evidence>
<proteinExistence type="predicted"/>
<accession>A0A845QLL9</accession>
<protein>
    <submittedName>
        <fullName evidence="1">Uncharacterized protein</fullName>
    </submittedName>
</protein>
<comment type="caution">
    <text evidence="1">The sequence shown here is derived from an EMBL/GenBank/DDBJ whole genome shotgun (WGS) entry which is preliminary data.</text>
</comment>
<dbReference type="AlphaFoldDB" id="A0A845QLL9"/>
<sequence>MAGAMYTKKRFEYGGFHGVNAGYTKKSCDYGAPVSPQHELPHTNQIQSDSIRLNLIELHPDI</sequence>
<dbReference type="Proteomes" id="UP000446866">
    <property type="component" value="Unassembled WGS sequence"/>
</dbReference>
<evidence type="ECO:0000313" key="1">
    <source>
        <dbReference type="EMBL" id="NBH62324.1"/>
    </source>
</evidence>
<name>A0A845QLL9_9FIRM</name>
<keyword evidence="2" id="KW-1185">Reference proteome</keyword>
<organism evidence="1 2">
    <name type="scientific">Anaerotruncus colihominis</name>
    <dbReference type="NCBI Taxonomy" id="169435"/>
    <lineage>
        <taxon>Bacteria</taxon>
        <taxon>Bacillati</taxon>
        <taxon>Bacillota</taxon>
        <taxon>Clostridia</taxon>
        <taxon>Eubacteriales</taxon>
        <taxon>Oscillospiraceae</taxon>
        <taxon>Anaerotruncus</taxon>
    </lineage>
</organism>
<reference evidence="1 2" key="1">
    <citation type="submission" date="2018-08" db="EMBL/GenBank/DDBJ databases">
        <title>Murine metabolic-syndrome-specific gut microbial biobank.</title>
        <authorList>
            <person name="Liu C."/>
        </authorList>
    </citation>
    <scope>NUCLEOTIDE SEQUENCE [LARGE SCALE GENOMIC DNA]</scope>
    <source>
        <strain evidence="1 2">28</strain>
    </source>
</reference>